<dbReference type="PANTHER" id="PTHR36974:SF1">
    <property type="entry name" value="DOXX FAMILY MEMBRANE PROTEIN"/>
    <property type="match status" value="1"/>
</dbReference>
<name>A0A1A6C2B6_9GAMM</name>
<protein>
    <submittedName>
        <fullName evidence="2">Uncharacterized protein</fullName>
    </submittedName>
</protein>
<feature type="transmembrane region" description="Helical" evidence="1">
    <location>
        <begin position="65"/>
        <end position="87"/>
    </location>
</feature>
<reference evidence="2 3" key="1">
    <citation type="journal article" date="2014" name="Genome Announc.">
        <title>Draft Genome Sequence of the Iron-Oxidizing, Acidophilic, and Halotolerant 'Thiobacillus prosperus' Type Strain DSM 5130.</title>
        <authorList>
            <person name="Ossandon F.J."/>
            <person name="Cardenas J.P."/>
            <person name="Corbett M."/>
            <person name="Quatrini R."/>
            <person name="Holmes D.S."/>
            <person name="Watkin E."/>
        </authorList>
    </citation>
    <scope>NUCLEOTIDE SEQUENCE [LARGE SCALE GENOMIC DNA]</scope>
    <source>
        <strain evidence="2 3">DSM 5130</strain>
    </source>
</reference>
<keyword evidence="1" id="KW-0472">Membrane</keyword>
<comment type="caution">
    <text evidence="2">The sequence shown here is derived from an EMBL/GenBank/DDBJ whole genome shotgun (WGS) entry which is preliminary data.</text>
</comment>
<gene>
    <name evidence="2" type="ORF">Thpro_022948</name>
</gene>
<dbReference type="EMBL" id="JQSG02000006">
    <property type="protein sequence ID" value="OBS08698.1"/>
    <property type="molecule type" value="Genomic_DNA"/>
</dbReference>
<feature type="transmembrane region" description="Helical" evidence="1">
    <location>
        <begin position="36"/>
        <end position="53"/>
    </location>
</feature>
<sequence>MIIPAIMVFLLTAPYLVVRAFAAIARRDCAPHPPAAIGLAALFTFTGIGHFILTEPMADMLPPFVPARVPTIYSAGLLAFVMAIGFIVRKYRRIAGWLAAASLVSFFPANIYAAINQVPMKGHAWGPVCLLIRAPLQAVILLWAHWFTIRQPGAAARTNAWRDAPDGRWIKICNGQRTA</sequence>
<evidence type="ECO:0000313" key="2">
    <source>
        <dbReference type="EMBL" id="OBS08698.1"/>
    </source>
</evidence>
<keyword evidence="3" id="KW-1185">Reference proteome</keyword>
<evidence type="ECO:0000313" key="3">
    <source>
        <dbReference type="Proteomes" id="UP000029273"/>
    </source>
</evidence>
<dbReference type="Proteomes" id="UP000029273">
    <property type="component" value="Unassembled WGS sequence"/>
</dbReference>
<keyword evidence="1" id="KW-1133">Transmembrane helix</keyword>
<keyword evidence="1" id="KW-0812">Transmembrane</keyword>
<dbReference type="RefSeq" id="WP_065089810.1">
    <property type="nucleotide sequence ID" value="NZ_JQSG02000006.1"/>
</dbReference>
<feature type="transmembrane region" description="Helical" evidence="1">
    <location>
        <begin position="125"/>
        <end position="147"/>
    </location>
</feature>
<feature type="transmembrane region" description="Helical" evidence="1">
    <location>
        <begin position="94"/>
        <end position="113"/>
    </location>
</feature>
<dbReference type="PANTHER" id="PTHR36974">
    <property type="entry name" value="MEMBRANE PROTEIN-RELATED"/>
    <property type="match status" value="1"/>
</dbReference>
<feature type="transmembrane region" description="Helical" evidence="1">
    <location>
        <begin position="6"/>
        <end position="24"/>
    </location>
</feature>
<organism evidence="2 3">
    <name type="scientific">Acidihalobacter prosperus</name>
    <dbReference type="NCBI Taxonomy" id="160660"/>
    <lineage>
        <taxon>Bacteria</taxon>
        <taxon>Pseudomonadati</taxon>
        <taxon>Pseudomonadota</taxon>
        <taxon>Gammaproteobacteria</taxon>
        <taxon>Chromatiales</taxon>
        <taxon>Ectothiorhodospiraceae</taxon>
        <taxon>Acidihalobacter</taxon>
    </lineage>
</organism>
<accession>A0A1A6C2B6</accession>
<proteinExistence type="predicted"/>
<evidence type="ECO:0000256" key="1">
    <source>
        <dbReference type="SAM" id="Phobius"/>
    </source>
</evidence>
<dbReference type="AlphaFoldDB" id="A0A1A6C2B6"/>